<dbReference type="Proteomes" id="UP000236725">
    <property type="component" value="Unassembled WGS sequence"/>
</dbReference>
<accession>A0A8G2BY17</accession>
<keyword evidence="1" id="KW-0732">Signal</keyword>
<dbReference type="GO" id="GO:0008234">
    <property type="term" value="F:cysteine-type peptidase activity"/>
    <property type="evidence" value="ECO:0007669"/>
    <property type="project" value="InterPro"/>
</dbReference>
<dbReference type="Pfam" id="PF01364">
    <property type="entry name" value="Peptidase_C25"/>
    <property type="match status" value="1"/>
</dbReference>
<comment type="caution">
    <text evidence="3">The sequence shown here is derived from an EMBL/GenBank/DDBJ whole genome shotgun (WGS) entry which is preliminary data.</text>
</comment>
<gene>
    <name evidence="3" type="ORF">SAMN05444001_11630</name>
</gene>
<dbReference type="InterPro" id="IPR029031">
    <property type="entry name" value="Gingipain_N_sf"/>
</dbReference>
<keyword evidence="4" id="KW-1185">Reference proteome</keyword>
<evidence type="ECO:0000256" key="1">
    <source>
        <dbReference type="ARBA" id="ARBA00022729"/>
    </source>
</evidence>
<dbReference type="Gene3D" id="3.40.50.10390">
    <property type="entry name" value="Gingipain r, domain 1"/>
    <property type="match status" value="1"/>
</dbReference>
<dbReference type="InterPro" id="IPR029030">
    <property type="entry name" value="Caspase-like_dom_sf"/>
</dbReference>
<organism evidence="3 4">
    <name type="scientific">Parabacteroides chinchillae</name>
    <dbReference type="NCBI Taxonomy" id="871327"/>
    <lineage>
        <taxon>Bacteria</taxon>
        <taxon>Pseudomonadati</taxon>
        <taxon>Bacteroidota</taxon>
        <taxon>Bacteroidia</taxon>
        <taxon>Bacteroidales</taxon>
        <taxon>Tannerellaceae</taxon>
        <taxon>Parabacteroides</taxon>
    </lineage>
</organism>
<reference evidence="3 4" key="1">
    <citation type="submission" date="2016-10" db="EMBL/GenBank/DDBJ databases">
        <authorList>
            <person name="Varghese N."/>
            <person name="Submissions S."/>
        </authorList>
    </citation>
    <scope>NUCLEOTIDE SEQUENCE [LARGE SCALE GENOMIC DNA]</scope>
    <source>
        <strain evidence="3 4">DSM 29073</strain>
    </source>
</reference>
<feature type="domain" description="Gingipain" evidence="2">
    <location>
        <begin position="345"/>
        <end position="717"/>
    </location>
</feature>
<evidence type="ECO:0000313" key="4">
    <source>
        <dbReference type="Proteomes" id="UP000236725"/>
    </source>
</evidence>
<dbReference type="Gene3D" id="3.40.50.1460">
    <property type="match status" value="1"/>
</dbReference>
<proteinExistence type="predicted"/>
<dbReference type="GO" id="GO:0006508">
    <property type="term" value="P:proteolysis"/>
    <property type="evidence" value="ECO:0007669"/>
    <property type="project" value="InterPro"/>
</dbReference>
<sequence length="1084" mass="120503">MYKLSFSDLKNMGFSDPSKVSVHGYGGWIMDEDFRKPYLDDLPTVPVYKGTDYLLFYGKGVRKWEYDSGSGTFAHTNNPYSLYGCYFLTDNTETKEMTTAASGEGATLVVNTFDDYVVHEEDLISVNKSGRDLFGESFSLTRTKTLSMPSIPGITNDDAKVTMRFIARGASSAGKATLSISNQDLLNLTIPAANGYNYPEYIKAIARTGTATWTGDKSESPKVTVSYNPSGHTNVHLDYIRLQVKRTLQPYGASTLFRSLASKGNTTRFVIKNANASTLVFDITDSQNPQRVETSLNGTELSFTIPQGELREFALVQPDKTFPSYERANGYVAAQDLHKLGQTDMVIIAAPTLKSQAERLAEEHRQRDNLTVEVVEPEKIYNEFSSGTPDATAIRRFMKMFYDRSTSETDAPKYLLLFGDGVYDNRFLCEDLKDIPQENMLLTYQSTNSLDINSYVTEDYFGFLEDQSGSYLSNDKLQIGIGRFPVRTVEEATLMVDKTIAYMNNTQFGSWKNKVAFIADDGNNADTFTTNHMNQANKEADYIEGNHPEFLVNKIFLDAYKKDHSGQSSYPDVNKKIQQLLKSGLMLINYTGHGGTEALADEHVITQSDINQSTYTNLPLWITATCDFTRFDAPTTSAGESVFLNKKSGGIALFSTTRVVLSGPNFNINMELLANLFEKENGRRITLGDVIKITKRNLGNDSNKLNFLLVGDPAMKLSYPEYHAKVTSVNGEPVDGSPIILKALQKVTVEGEITTPNGEKAEDFTGIVNPTVLDSKRTITTLDNNNIGQTFSFTDYPNTIFIGNDSVRNGKFSFTFTVPKDISYSNDYGKMNLYASDETKGTEAQGSFINFIVGGTSDDTEKDTEGPEIKALYLNDSTFTDGGQVNTTPLFVAQLWDKSGVNITGNSVGHDITLTIDNQSALNYNLNSYYESVPGKEGEGFVTFSIPALNPGIHTAEFKVWDIQNNSTTKTFSFEVVEGLKPNLYELIGTPNPAREQVEFRLYHNRPETNVAVNIMIYDMAGRLLWNHSETGSNELFKAYIVTWNLTDNNGARLHPGIYLYRAAISSNHSKEATKTKKLVILAQ</sequence>
<dbReference type="AlphaFoldDB" id="A0A8G2BY17"/>
<name>A0A8G2BY17_9BACT</name>
<dbReference type="EMBL" id="FNVS01000016">
    <property type="protein sequence ID" value="SEG13315.1"/>
    <property type="molecule type" value="Genomic_DNA"/>
</dbReference>
<dbReference type="NCBIfam" id="NF033707">
    <property type="entry name" value="T9SS_sortase"/>
    <property type="match status" value="1"/>
</dbReference>
<dbReference type="InterPro" id="IPR001769">
    <property type="entry name" value="Gingipain"/>
</dbReference>
<evidence type="ECO:0000313" key="3">
    <source>
        <dbReference type="EMBL" id="SEG13315.1"/>
    </source>
</evidence>
<dbReference type="Gene3D" id="2.60.40.4070">
    <property type="match status" value="1"/>
</dbReference>
<protein>
    <submittedName>
        <fullName evidence="3">Por secretion system C-terminal sorting domain-containing protein</fullName>
    </submittedName>
</protein>
<dbReference type="CDD" id="cd02258">
    <property type="entry name" value="Peptidase_C25_N"/>
    <property type="match status" value="1"/>
</dbReference>
<dbReference type="SUPFAM" id="SSF52129">
    <property type="entry name" value="Caspase-like"/>
    <property type="match status" value="1"/>
</dbReference>
<evidence type="ECO:0000259" key="2">
    <source>
        <dbReference type="Pfam" id="PF01364"/>
    </source>
</evidence>